<comment type="caution">
    <text evidence="5">The sequence shown here is derived from an EMBL/GenBank/DDBJ whole genome shotgun (WGS) entry which is preliminary data.</text>
</comment>
<keyword evidence="2 5" id="KW-0378">Hydrolase</keyword>
<dbReference type="GO" id="GO:0016787">
    <property type="term" value="F:hydrolase activity"/>
    <property type="evidence" value="ECO:0007669"/>
    <property type="project" value="UniProtKB-KW"/>
</dbReference>
<reference evidence="5 6" key="1">
    <citation type="journal article" date="2019" name="Int. J. Syst. Evol. Microbiol.">
        <title>The Global Catalogue of Microorganisms (GCM) 10K type strain sequencing project: providing services to taxonomists for standard genome sequencing and annotation.</title>
        <authorList>
            <consortium name="The Broad Institute Genomics Platform"/>
            <consortium name="The Broad Institute Genome Sequencing Center for Infectious Disease"/>
            <person name="Wu L."/>
            <person name="Ma J."/>
        </authorList>
    </citation>
    <scope>NUCLEOTIDE SEQUENCE [LARGE SCALE GENOMIC DNA]</scope>
    <source>
        <strain evidence="5 6">GX26</strain>
    </source>
</reference>
<dbReference type="PANTHER" id="PTHR10655:SF17">
    <property type="entry name" value="LYSOPHOSPHOLIPASE-LIKE PROTEIN 1"/>
    <property type="match status" value="1"/>
</dbReference>
<dbReference type="InterPro" id="IPR003140">
    <property type="entry name" value="PLipase/COase/thioEstase"/>
</dbReference>
<feature type="compositionally biased region" description="Low complexity" evidence="3">
    <location>
        <begin position="7"/>
        <end position="18"/>
    </location>
</feature>
<dbReference type="InterPro" id="IPR050565">
    <property type="entry name" value="LYPA1-2/EST-like"/>
</dbReference>
<accession>A0ABD5VJ38</accession>
<comment type="similarity">
    <text evidence="1">Belongs to the AB hydrolase superfamily. AB hydrolase 2 family.</text>
</comment>
<dbReference type="EMBL" id="JBHSXN010000002">
    <property type="protein sequence ID" value="MFC6953981.1"/>
    <property type="molecule type" value="Genomic_DNA"/>
</dbReference>
<protein>
    <submittedName>
        <fullName evidence="5">Alpha/beta hydrolase</fullName>
    </submittedName>
</protein>
<organism evidence="5 6">
    <name type="scientific">Halorubellus litoreus</name>
    <dbReference type="NCBI Taxonomy" id="755308"/>
    <lineage>
        <taxon>Archaea</taxon>
        <taxon>Methanobacteriati</taxon>
        <taxon>Methanobacteriota</taxon>
        <taxon>Stenosarchaea group</taxon>
        <taxon>Halobacteria</taxon>
        <taxon>Halobacteriales</taxon>
        <taxon>Halorubellaceae</taxon>
        <taxon>Halorubellus</taxon>
    </lineage>
</organism>
<sequence length="242" mass="24626">MPDEDSTASTPPGASPTASAPPPHGGQPVVTAGAPRGATDVVVLALHGRGATAQGVVNLLDPAYRHGATFLAPDAHRSRWYPHAATADRERNEPDLSSAVAVVDALVAHATDHLGVDRERVVLAGFSQGATVAAEYALANPARYGGVALLSGAAIDTDAVIDTAVDGDVERGSESFHGTPVLVAVGADDPHVPRARVDATAAAFRDHGADVDVRVSDGVGHEVTDDALDRVGALVDAARDRA</sequence>
<gene>
    <name evidence="5" type="ORF">ACFQGB_14005</name>
</gene>
<evidence type="ECO:0000259" key="4">
    <source>
        <dbReference type="Pfam" id="PF02230"/>
    </source>
</evidence>
<dbReference type="AlphaFoldDB" id="A0ABD5VJ38"/>
<keyword evidence="6" id="KW-1185">Reference proteome</keyword>
<evidence type="ECO:0000256" key="2">
    <source>
        <dbReference type="ARBA" id="ARBA00022801"/>
    </source>
</evidence>
<name>A0ABD5VJ38_9EURY</name>
<evidence type="ECO:0000256" key="3">
    <source>
        <dbReference type="SAM" id="MobiDB-lite"/>
    </source>
</evidence>
<dbReference type="Proteomes" id="UP001596395">
    <property type="component" value="Unassembled WGS sequence"/>
</dbReference>
<feature type="domain" description="Phospholipase/carboxylesterase/thioesterase" evidence="4">
    <location>
        <begin position="36"/>
        <end position="231"/>
    </location>
</feature>
<dbReference type="Gene3D" id="3.40.50.1820">
    <property type="entry name" value="alpha/beta hydrolase"/>
    <property type="match status" value="1"/>
</dbReference>
<evidence type="ECO:0000313" key="6">
    <source>
        <dbReference type="Proteomes" id="UP001596395"/>
    </source>
</evidence>
<proteinExistence type="inferred from homology"/>
<evidence type="ECO:0000313" key="5">
    <source>
        <dbReference type="EMBL" id="MFC6953981.1"/>
    </source>
</evidence>
<feature type="region of interest" description="Disordered" evidence="3">
    <location>
        <begin position="1"/>
        <end position="33"/>
    </location>
</feature>
<dbReference type="InterPro" id="IPR029058">
    <property type="entry name" value="AB_hydrolase_fold"/>
</dbReference>
<evidence type="ECO:0000256" key="1">
    <source>
        <dbReference type="ARBA" id="ARBA00006499"/>
    </source>
</evidence>
<dbReference type="Pfam" id="PF02230">
    <property type="entry name" value="Abhydrolase_2"/>
    <property type="match status" value="1"/>
</dbReference>
<dbReference type="RefSeq" id="WP_336350926.1">
    <property type="nucleotide sequence ID" value="NZ_JAZAQL010000002.1"/>
</dbReference>
<dbReference type="PANTHER" id="PTHR10655">
    <property type="entry name" value="LYSOPHOSPHOLIPASE-RELATED"/>
    <property type="match status" value="1"/>
</dbReference>
<dbReference type="SUPFAM" id="SSF53474">
    <property type="entry name" value="alpha/beta-Hydrolases"/>
    <property type="match status" value="1"/>
</dbReference>